<dbReference type="EMBL" id="AOMA01000059">
    <property type="protein sequence ID" value="EMA42254.1"/>
    <property type="molecule type" value="Genomic_DNA"/>
</dbReference>
<keyword evidence="1" id="KW-0560">Oxidoreductase</keyword>
<accession>M0MC64</accession>
<dbReference type="PATRIC" id="fig|1227454.3.peg.860"/>
<feature type="domain" description="Pyridoxamine 5'-phosphate oxidase N-terminal" evidence="2">
    <location>
        <begin position="14"/>
        <end position="122"/>
    </location>
</feature>
<dbReference type="InterPro" id="IPR012349">
    <property type="entry name" value="Split_barrel_FMN-bd"/>
</dbReference>
<evidence type="ECO:0000313" key="3">
    <source>
        <dbReference type="EMBL" id="EMA42254.1"/>
    </source>
</evidence>
<dbReference type="GO" id="GO:0005829">
    <property type="term" value="C:cytosol"/>
    <property type="evidence" value="ECO:0007669"/>
    <property type="project" value="TreeGrafter"/>
</dbReference>
<evidence type="ECO:0000259" key="2">
    <source>
        <dbReference type="Pfam" id="PF01243"/>
    </source>
</evidence>
<name>M0MC64_9EURY</name>
<comment type="caution">
    <text evidence="3">The sequence shown here is derived from an EMBL/GenBank/DDBJ whole genome shotgun (WGS) entry which is preliminary data.</text>
</comment>
<dbReference type="GO" id="GO:0016627">
    <property type="term" value="F:oxidoreductase activity, acting on the CH-CH group of donors"/>
    <property type="evidence" value="ECO:0007669"/>
    <property type="project" value="TreeGrafter"/>
</dbReference>
<dbReference type="STRING" id="1227454.C446_04405"/>
<dbReference type="AlphaFoldDB" id="M0MC64"/>
<dbReference type="PANTHER" id="PTHR35176">
    <property type="entry name" value="HEME OXYGENASE HI_0854-RELATED"/>
    <property type="match status" value="1"/>
</dbReference>
<dbReference type="InterPro" id="IPR052019">
    <property type="entry name" value="F420H2_bilvrd_red/Heme_oxyg"/>
</dbReference>
<dbReference type="Pfam" id="PF01243">
    <property type="entry name" value="PNPOx_N"/>
    <property type="match status" value="1"/>
</dbReference>
<organism evidence="3 4">
    <name type="scientific">Halobiforma nitratireducens JCM 10879</name>
    <dbReference type="NCBI Taxonomy" id="1227454"/>
    <lineage>
        <taxon>Archaea</taxon>
        <taxon>Methanobacteriati</taxon>
        <taxon>Methanobacteriota</taxon>
        <taxon>Stenosarchaea group</taxon>
        <taxon>Halobacteria</taxon>
        <taxon>Halobacteriales</taxon>
        <taxon>Natrialbaceae</taxon>
        <taxon>Halobiforma</taxon>
    </lineage>
</organism>
<sequence>MSVGVATAGVTIPTEAQRRLTDEPLVAHLGTCSDGRPHVAPVWYRYDGDDVLEIVTTGRKLENLRENPRVALSIQSDEGGDPDWTITLLGTATVVDDEEQSVTARHRIHERYGADPDAYDENVLVRIKIGTANYQTY</sequence>
<proteinExistence type="predicted"/>
<protein>
    <submittedName>
        <fullName evidence="3">Pyridoxamine 5'-phosphate oxidase-related FMN-binding protein</fullName>
    </submittedName>
</protein>
<reference evidence="3 4" key="1">
    <citation type="journal article" date="2014" name="PLoS Genet.">
        <title>Phylogenetically driven sequencing of extremely halophilic archaea reveals strategies for static and dynamic osmo-response.</title>
        <authorList>
            <person name="Becker E.A."/>
            <person name="Seitzer P.M."/>
            <person name="Tritt A."/>
            <person name="Larsen D."/>
            <person name="Krusor M."/>
            <person name="Yao A.I."/>
            <person name="Wu D."/>
            <person name="Madern D."/>
            <person name="Eisen J.A."/>
            <person name="Darling A.E."/>
            <person name="Facciotti M.T."/>
        </authorList>
    </citation>
    <scope>NUCLEOTIDE SEQUENCE [LARGE SCALE GENOMIC DNA]</scope>
    <source>
        <strain evidence="3 4">JCM 10879</strain>
    </source>
</reference>
<evidence type="ECO:0000313" key="4">
    <source>
        <dbReference type="Proteomes" id="UP000011607"/>
    </source>
</evidence>
<dbReference type="PANTHER" id="PTHR35176:SF6">
    <property type="entry name" value="HEME OXYGENASE HI_0854-RELATED"/>
    <property type="match status" value="1"/>
</dbReference>
<keyword evidence="4" id="KW-1185">Reference proteome</keyword>
<dbReference type="eggNOG" id="arCOG00520">
    <property type="taxonomic scope" value="Archaea"/>
</dbReference>
<dbReference type="SUPFAM" id="SSF50475">
    <property type="entry name" value="FMN-binding split barrel"/>
    <property type="match status" value="1"/>
</dbReference>
<evidence type="ECO:0000256" key="1">
    <source>
        <dbReference type="ARBA" id="ARBA00023002"/>
    </source>
</evidence>
<dbReference type="Gene3D" id="2.30.110.10">
    <property type="entry name" value="Electron Transport, Fmn-binding Protein, Chain A"/>
    <property type="match status" value="1"/>
</dbReference>
<dbReference type="Proteomes" id="UP000011607">
    <property type="component" value="Unassembled WGS sequence"/>
</dbReference>
<dbReference type="InterPro" id="IPR011576">
    <property type="entry name" value="Pyridox_Oxase_N"/>
</dbReference>
<dbReference type="GO" id="GO:0070967">
    <property type="term" value="F:coenzyme F420 binding"/>
    <property type="evidence" value="ECO:0007669"/>
    <property type="project" value="TreeGrafter"/>
</dbReference>
<gene>
    <name evidence="3" type="ORF">C446_04405</name>
</gene>